<dbReference type="Proteomes" id="UP000221860">
    <property type="component" value="Unassembled WGS sequence"/>
</dbReference>
<comment type="caution">
    <text evidence="1">The sequence shown here is derived from an EMBL/GenBank/DDBJ whole genome shotgun (WGS) entry which is preliminary data.</text>
</comment>
<reference evidence="1 2" key="1">
    <citation type="submission" date="2017-08" db="EMBL/GenBank/DDBJ databases">
        <title>Draft Genome Sequence of Loktanella cinnabarina Strain XM1, Isolated from Coastal Surface Water.</title>
        <authorList>
            <person name="Ma R."/>
            <person name="Wang J."/>
            <person name="Wang Q."/>
            <person name="Ma Z."/>
            <person name="Li J."/>
            <person name="Chen L."/>
        </authorList>
    </citation>
    <scope>NUCLEOTIDE SEQUENCE [LARGE SCALE GENOMIC DNA]</scope>
    <source>
        <strain evidence="1 2">XM1</strain>
    </source>
</reference>
<dbReference type="AlphaFoldDB" id="A0A2G1MEV8"/>
<organism evidence="1 2">
    <name type="scientific">Limimaricola cinnabarinus</name>
    <dbReference type="NCBI Taxonomy" id="1125964"/>
    <lineage>
        <taxon>Bacteria</taxon>
        <taxon>Pseudomonadati</taxon>
        <taxon>Pseudomonadota</taxon>
        <taxon>Alphaproteobacteria</taxon>
        <taxon>Rhodobacterales</taxon>
        <taxon>Paracoccaceae</taxon>
        <taxon>Limimaricola</taxon>
    </lineage>
</organism>
<accession>A0A2G1MEV8</accession>
<gene>
    <name evidence="1" type="ORF">CJ301_11865</name>
</gene>
<keyword evidence="2" id="KW-1185">Reference proteome</keyword>
<protein>
    <submittedName>
        <fullName evidence="1">Uncharacterized protein</fullName>
    </submittedName>
</protein>
<name>A0A2G1MEV8_9RHOB</name>
<sequence>MRMSRYEIGPPFRLDRVRRAICESEKLMLCNLSLRVAQAMLQQTPGLFGGKVFVFHGPKYSFALRCHNSGETPSGR</sequence>
<evidence type="ECO:0000313" key="2">
    <source>
        <dbReference type="Proteomes" id="UP000221860"/>
    </source>
</evidence>
<dbReference type="EMBL" id="NQWH01000017">
    <property type="protein sequence ID" value="PHP27202.1"/>
    <property type="molecule type" value="Genomic_DNA"/>
</dbReference>
<evidence type="ECO:0000313" key="1">
    <source>
        <dbReference type="EMBL" id="PHP27202.1"/>
    </source>
</evidence>
<proteinExistence type="predicted"/>